<feature type="transmembrane region" description="Helical" evidence="1">
    <location>
        <begin position="174"/>
        <end position="195"/>
    </location>
</feature>
<evidence type="ECO:0008006" key="4">
    <source>
        <dbReference type="Google" id="ProtNLM"/>
    </source>
</evidence>
<evidence type="ECO:0000313" key="3">
    <source>
        <dbReference type="Proteomes" id="UP001259572"/>
    </source>
</evidence>
<feature type="transmembrane region" description="Helical" evidence="1">
    <location>
        <begin position="323"/>
        <end position="340"/>
    </location>
</feature>
<feature type="transmembrane region" description="Helical" evidence="1">
    <location>
        <begin position="558"/>
        <end position="578"/>
    </location>
</feature>
<feature type="transmembrane region" description="Helical" evidence="1">
    <location>
        <begin position="240"/>
        <end position="258"/>
    </location>
</feature>
<dbReference type="EMBL" id="JAVUPU010000001">
    <property type="protein sequence ID" value="MDT9597415.1"/>
    <property type="molecule type" value="Genomic_DNA"/>
</dbReference>
<accession>A0ABU3Q373</accession>
<gene>
    <name evidence="2" type="ORF">RQX22_00425</name>
</gene>
<comment type="caution">
    <text evidence="2">The sequence shown here is derived from an EMBL/GenBank/DDBJ whole genome shotgun (WGS) entry which is preliminary data.</text>
</comment>
<keyword evidence="1" id="KW-1133">Transmembrane helix</keyword>
<keyword evidence="3" id="KW-1185">Reference proteome</keyword>
<keyword evidence="1" id="KW-0812">Transmembrane</keyword>
<dbReference type="RefSeq" id="WP_315722624.1">
    <property type="nucleotide sequence ID" value="NZ_JAVUPU010000001.1"/>
</dbReference>
<feature type="transmembrane region" description="Helical" evidence="1">
    <location>
        <begin position="516"/>
        <end position="537"/>
    </location>
</feature>
<feature type="transmembrane region" description="Helical" evidence="1">
    <location>
        <begin position="100"/>
        <end position="125"/>
    </location>
</feature>
<evidence type="ECO:0000313" key="2">
    <source>
        <dbReference type="EMBL" id="MDT9597415.1"/>
    </source>
</evidence>
<organism evidence="2 3">
    <name type="scientific">Sphingosinicella rhizophila</name>
    <dbReference type="NCBI Taxonomy" id="3050082"/>
    <lineage>
        <taxon>Bacteria</taxon>
        <taxon>Pseudomonadati</taxon>
        <taxon>Pseudomonadota</taxon>
        <taxon>Alphaproteobacteria</taxon>
        <taxon>Sphingomonadales</taxon>
        <taxon>Sphingosinicellaceae</taxon>
        <taxon>Sphingosinicella</taxon>
    </lineage>
</organism>
<feature type="transmembrane region" description="Helical" evidence="1">
    <location>
        <begin position="440"/>
        <end position="462"/>
    </location>
</feature>
<protein>
    <recommendedName>
        <fullName evidence="4">ABC-2 family transporter protein</fullName>
    </recommendedName>
</protein>
<dbReference type="Proteomes" id="UP001259572">
    <property type="component" value="Unassembled WGS sequence"/>
</dbReference>
<name>A0ABU3Q373_9SPHN</name>
<reference evidence="2 3" key="1">
    <citation type="submission" date="2023-05" db="EMBL/GenBank/DDBJ databases">
        <authorList>
            <person name="Guo Y."/>
        </authorList>
    </citation>
    <scope>NUCLEOTIDE SEQUENCE [LARGE SCALE GENOMIC DNA]</scope>
    <source>
        <strain evidence="2 3">GR2756</strain>
    </source>
</reference>
<feature type="transmembrane region" description="Helical" evidence="1">
    <location>
        <begin position="145"/>
        <end position="167"/>
    </location>
</feature>
<evidence type="ECO:0000256" key="1">
    <source>
        <dbReference type="SAM" id="Phobius"/>
    </source>
</evidence>
<feature type="transmembrane region" description="Helical" evidence="1">
    <location>
        <begin position="59"/>
        <end position="79"/>
    </location>
</feature>
<feature type="transmembrane region" description="Helical" evidence="1">
    <location>
        <begin position="469"/>
        <end position="485"/>
    </location>
</feature>
<feature type="transmembrane region" description="Helical" evidence="1">
    <location>
        <begin position="360"/>
        <end position="378"/>
    </location>
</feature>
<keyword evidence="1" id="KW-0472">Membrane</keyword>
<feature type="transmembrane region" description="Helical" evidence="1">
    <location>
        <begin position="405"/>
        <end position="428"/>
    </location>
</feature>
<sequence length="612" mass="66227">MLLQILAFEFKLQRRAPLFWVAAGLFFLFAFGATASDAITLGTGSPVLLNSPFRIVEQHLVISIFYMIVTPAFIASVVVRDDETGFRPIIWSTRVSKFDYLMGRFAGASLAAIVAFGSVPLGMWLGSLMPWLDPQALGPARADAYFFAYVILAAPGILFTASIYLTLAIMTRSLMATYLGVIGLMIPILVAASLYSKMPEFRSMIGIAEPFGFGAFLEMTTDWAIARRNQDLPNLTGPLLGNRLFWASLSIFCLAAAYRRFSFASPIGAGHARRKRISLPSAGPIGSPYSGPLPSGCFDAATAWGQFRARAALEIWQMVKNPAFLVLIALGLANASLSVWNVVNEGGPATDASIAAVRRAFTLVSLIIAIYFSGELVWRERDSRVHEMIDATPLPDWAYAAPKTVAMGVVLAAILAASALAGLLAQLLKGDEGIEPSAYLWLYLLPGAFDVTLIAILAVFVQSVSPNKYVGWAVMILCILTRIVAADTGFGHDLIVYGQVPSETHNGFRIEQDGAWWFRLYWASIAALLMVASHLLWRRGNDLQLGFRFKRGSARLRGPVGLVAAAAATMALVVGLSLSTTGMQDREPESIARSSDRMDDESLYAVGDVPGA</sequence>
<proteinExistence type="predicted"/>